<evidence type="ECO:0000313" key="2">
    <source>
        <dbReference type="EMBL" id="AWL06156.1"/>
    </source>
</evidence>
<protein>
    <recommendedName>
        <fullName evidence="4">Fimbrial assembly protein</fullName>
    </recommendedName>
</protein>
<gene>
    <name evidence="2" type="ORF">DIR46_18105</name>
</gene>
<dbReference type="EMBL" id="CP029343">
    <property type="protein sequence ID" value="AWL06156.1"/>
    <property type="molecule type" value="Genomic_DNA"/>
</dbReference>
<sequence>MRMADIDMIPRSYRDGVRLRRTARRTACALAAVVVAAAAGHAGLRWSSAAMEREATRLRSAASVAQTDLQRAAAQREALLREQQRAGLLGAVRREGELAAFARAIDSALPADAWLTAITLRRSTRTASPGAAPAPEGSAQDTFATGNAQGDTLLLDSHVELTGQAASYEGMTDFLARLGRAPGLANVQLQSSGANADAGAIDFRATLSLTQRREGE</sequence>
<keyword evidence="3" id="KW-1185">Reference proteome</keyword>
<name>A0A2S2DMT0_9BURK</name>
<feature type="region of interest" description="Disordered" evidence="1">
    <location>
        <begin position="126"/>
        <end position="145"/>
    </location>
</feature>
<dbReference type="AlphaFoldDB" id="A0A2S2DMT0"/>
<evidence type="ECO:0000256" key="1">
    <source>
        <dbReference type="SAM" id="MobiDB-lite"/>
    </source>
</evidence>
<feature type="compositionally biased region" description="Low complexity" evidence="1">
    <location>
        <begin position="127"/>
        <end position="139"/>
    </location>
</feature>
<dbReference type="OrthoDB" id="8756588at2"/>
<organism evidence="2 3">
    <name type="scientific">Massilia oculi</name>
    <dbReference type="NCBI Taxonomy" id="945844"/>
    <lineage>
        <taxon>Bacteria</taxon>
        <taxon>Pseudomonadati</taxon>
        <taxon>Pseudomonadota</taxon>
        <taxon>Betaproteobacteria</taxon>
        <taxon>Burkholderiales</taxon>
        <taxon>Oxalobacteraceae</taxon>
        <taxon>Telluria group</taxon>
        <taxon>Massilia</taxon>
    </lineage>
</organism>
<evidence type="ECO:0000313" key="3">
    <source>
        <dbReference type="Proteomes" id="UP000245820"/>
    </source>
</evidence>
<reference evidence="2 3" key="1">
    <citation type="submission" date="2018-05" db="EMBL/GenBank/DDBJ databases">
        <title>Complete genome sequence of Massilia oculi sp. nov. CCUG 43427T (=DSM 26321T), the type strain of M. oculi, and comparison with genome sequences of other Massilia strains.</title>
        <authorList>
            <person name="Zhu B."/>
        </authorList>
    </citation>
    <scope>NUCLEOTIDE SEQUENCE [LARGE SCALE GENOMIC DNA]</scope>
    <source>
        <strain evidence="2 3">CCUG 43427</strain>
    </source>
</reference>
<dbReference type="InterPro" id="IPR007813">
    <property type="entry name" value="PilN"/>
</dbReference>
<dbReference type="Proteomes" id="UP000245820">
    <property type="component" value="Chromosome"/>
</dbReference>
<dbReference type="KEGG" id="mtim:DIR46_18105"/>
<evidence type="ECO:0008006" key="4">
    <source>
        <dbReference type="Google" id="ProtNLM"/>
    </source>
</evidence>
<dbReference type="Pfam" id="PF05137">
    <property type="entry name" value="PilN"/>
    <property type="match status" value="1"/>
</dbReference>
<proteinExistence type="predicted"/>
<accession>A0A2S2DMT0</accession>